<keyword evidence="2" id="KW-0472">Membrane</keyword>
<dbReference type="RefSeq" id="XP_007832390.1">
    <property type="nucleotide sequence ID" value="XM_007834199.1"/>
</dbReference>
<keyword evidence="2" id="KW-1133">Transmembrane helix</keyword>
<evidence type="ECO:0000256" key="1">
    <source>
        <dbReference type="SAM" id="MobiDB-lite"/>
    </source>
</evidence>
<gene>
    <name evidence="3" type="ORF">PFICI_05618</name>
</gene>
<feature type="compositionally biased region" description="Polar residues" evidence="1">
    <location>
        <begin position="352"/>
        <end position="369"/>
    </location>
</feature>
<reference evidence="4" key="1">
    <citation type="journal article" date="2015" name="BMC Genomics">
        <title>Genomic and transcriptomic analysis of the endophytic fungus Pestalotiopsis fici reveals its lifestyle and high potential for synthesis of natural products.</title>
        <authorList>
            <person name="Wang X."/>
            <person name="Zhang X."/>
            <person name="Liu L."/>
            <person name="Xiang M."/>
            <person name="Wang W."/>
            <person name="Sun X."/>
            <person name="Che Y."/>
            <person name="Guo L."/>
            <person name="Liu G."/>
            <person name="Guo L."/>
            <person name="Wang C."/>
            <person name="Yin W.B."/>
            <person name="Stadler M."/>
            <person name="Zhang X."/>
            <person name="Liu X."/>
        </authorList>
    </citation>
    <scope>NUCLEOTIDE SEQUENCE [LARGE SCALE GENOMIC DNA]</scope>
    <source>
        <strain evidence="4">W106-1 / CGMCC3.15140</strain>
    </source>
</reference>
<feature type="compositionally biased region" description="Polar residues" evidence="1">
    <location>
        <begin position="496"/>
        <end position="509"/>
    </location>
</feature>
<dbReference type="KEGG" id="pfy:PFICI_05618"/>
<feature type="transmembrane region" description="Helical" evidence="2">
    <location>
        <begin position="196"/>
        <end position="222"/>
    </location>
</feature>
<dbReference type="STRING" id="1229662.W3XEC6"/>
<feature type="region of interest" description="Disordered" evidence="1">
    <location>
        <begin position="1"/>
        <end position="55"/>
    </location>
</feature>
<evidence type="ECO:0000313" key="4">
    <source>
        <dbReference type="Proteomes" id="UP000030651"/>
    </source>
</evidence>
<evidence type="ECO:0000256" key="2">
    <source>
        <dbReference type="SAM" id="Phobius"/>
    </source>
</evidence>
<dbReference type="AlphaFoldDB" id="W3XEC6"/>
<dbReference type="GeneID" id="19270631"/>
<keyword evidence="2" id="KW-0812">Transmembrane</keyword>
<dbReference type="OMA" id="WLGFMFR"/>
<accession>W3XEC6</accession>
<feature type="region of interest" description="Disordered" evidence="1">
    <location>
        <begin position="410"/>
        <end position="525"/>
    </location>
</feature>
<name>W3XEC6_PESFW</name>
<proteinExistence type="predicted"/>
<sequence>MGGFDQPYMYDSDRHDRGLPMKEFDPKAVTRASWEPQPKKKKKQNGPLVSFNRHPDLHEVPTGRTTFFRPMSNATKSGIVWLRRVQLGLRSLELIGALGLLALMILIANVDALTAWVMRIASGVVAINCTYGIWHHMRPAGSRTPASSAAYQLFAAFTDLSTLPFYAYGALAVRNRSQTWTTLLSDQALTNYFVPAYYYTLIGAGGLHVISLGISLWLGLMFRRITNMPPDMNPLEDNLTARAHKRNKSSVSTTYTAMSESNKRLSTPLEDRRRSGAPYEDLSRPPSIPFMHTRTGSRDSVISSKFDLPSRQYGVVPGNSPRNSIASPDDVKRLSKPTSGRGSYTEIPIHETGSSRPSSGVMQEATSPARQPKFTEAWYTTESLLNRTQQKQRAMAAAVARKTRAYEALAQRYDEDTDDDSDRENMMRPDAADVSDLDDSILGGSGRHPNPLRSNPASVVSSAPTVPPHAPKNAGQPIPRAKTPYYTPRGNALGEISSNSRSVSGSQDIADQKSAGLPGSTMMRNRDSSIQAEEGLFYSKPYGDLRSATPPVIVGTGRQVSSGNDFDFGSGKGGYVGSYRRNVSGKVAEEGMAGKRTSRYAVLNDDF</sequence>
<dbReference type="Proteomes" id="UP000030651">
    <property type="component" value="Unassembled WGS sequence"/>
</dbReference>
<feature type="transmembrane region" description="Helical" evidence="2">
    <location>
        <begin position="116"/>
        <end position="137"/>
    </location>
</feature>
<feature type="compositionally biased region" description="Polar residues" evidence="1">
    <location>
        <begin position="452"/>
        <end position="464"/>
    </location>
</feature>
<feature type="region of interest" description="Disordered" evidence="1">
    <location>
        <begin position="244"/>
        <end position="296"/>
    </location>
</feature>
<dbReference type="EMBL" id="KI912111">
    <property type="protein sequence ID" value="ETS83742.1"/>
    <property type="molecule type" value="Genomic_DNA"/>
</dbReference>
<dbReference type="OrthoDB" id="5404940at2759"/>
<feature type="transmembrane region" description="Helical" evidence="2">
    <location>
        <begin position="92"/>
        <end position="110"/>
    </location>
</feature>
<feature type="transmembrane region" description="Helical" evidence="2">
    <location>
        <begin position="149"/>
        <end position="168"/>
    </location>
</feature>
<feature type="compositionally biased region" description="Basic and acidic residues" evidence="1">
    <location>
        <begin position="11"/>
        <end position="28"/>
    </location>
</feature>
<dbReference type="InParanoid" id="W3XEC6"/>
<feature type="region of interest" description="Disordered" evidence="1">
    <location>
        <begin position="312"/>
        <end position="372"/>
    </location>
</feature>
<dbReference type="eggNOG" id="ENOG502S9P8">
    <property type="taxonomic scope" value="Eukaryota"/>
</dbReference>
<evidence type="ECO:0000313" key="3">
    <source>
        <dbReference type="EMBL" id="ETS83742.1"/>
    </source>
</evidence>
<organism evidence="3 4">
    <name type="scientific">Pestalotiopsis fici (strain W106-1 / CGMCC3.15140)</name>
    <dbReference type="NCBI Taxonomy" id="1229662"/>
    <lineage>
        <taxon>Eukaryota</taxon>
        <taxon>Fungi</taxon>
        <taxon>Dikarya</taxon>
        <taxon>Ascomycota</taxon>
        <taxon>Pezizomycotina</taxon>
        <taxon>Sordariomycetes</taxon>
        <taxon>Xylariomycetidae</taxon>
        <taxon>Amphisphaeriales</taxon>
        <taxon>Sporocadaceae</taxon>
        <taxon>Pestalotiopsis</taxon>
    </lineage>
</organism>
<dbReference type="HOGENOM" id="CLU_018980_1_0_1"/>
<feature type="compositionally biased region" description="Polar residues" evidence="1">
    <location>
        <begin position="249"/>
        <end position="260"/>
    </location>
</feature>
<protein>
    <submittedName>
        <fullName evidence="3">Uncharacterized protein</fullName>
    </submittedName>
</protein>
<keyword evidence="4" id="KW-1185">Reference proteome</keyword>